<keyword evidence="14" id="KW-1185">Reference proteome</keyword>
<dbReference type="Gene3D" id="3.40.50.740">
    <property type="match status" value="1"/>
</dbReference>
<dbReference type="InterPro" id="IPR010046">
    <property type="entry name" value="Mopterin_OxRdtse_a_bac"/>
</dbReference>
<keyword evidence="8" id="KW-0408">Iron</keyword>
<keyword evidence="4" id="KW-0004">4Fe-4S</keyword>
<dbReference type="Proteomes" id="UP001589867">
    <property type="component" value="Unassembled WGS sequence"/>
</dbReference>
<feature type="domain" description="Molybdopterin dinucleotide-binding" evidence="12">
    <location>
        <begin position="669"/>
        <end position="775"/>
    </location>
</feature>
<dbReference type="Pfam" id="PF00384">
    <property type="entry name" value="Molybdopterin"/>
    <property type="match status" value="1"/>
</dbReference>
<feature type="region of interest" description="Disordered" evidence="10">
    <location>
        <begin position="1"/>
        <end position="46"/>
    </location>
</feature>
<dbReference type="InterPro" id="IPR037951">
    <property type="entry name" value="MopB_CT_YdeP"/>
</dbReference>
<comment type="cofactor">
    <cofactor evidence="2">
        <name>[4Fe-4S] cluster</name>
        <dbReference type="ChEBI" id="CHEBI:49883"/>
    </cofactor>
</comment>
<dbReference type="InterPro" id="IPR050123">
    <property type="entry name" value="Prok_molybdopt-oxidoreductase"/>
</dbReference>
<dbReference type="SUPFAM" id="SSF50692">
    <property type="entry name" value="ADC-like"/>
    <property type="match status" value="1"/>
</dbReference>
<evidence type="ECO:0000256" key="3">
    <source>
        <dbReference type="ARBA" id="ARBA00010312"/>
    </source>
</evidence>
<proteinExistence type="inferred from homology"/>
<evidence type="ECO:0000313" key="14">
    <source>
        <dbReference type="Proteomes" id="UP001589867"/>
    </source>
</evidence>
<evidence type="ECO:0000256" key="7">
    <source>
        <dbReference type="ARBA" id="ARBA00023002"/>
    </source>
</evidence>
<dbReference type="RefSeq" id="WP_377250472.1">
    <property type="nucleotide sequence ID" value="NZ_JBHLUH010000017.1"/>
</dbReference>
<keyword evidence="7" id="KW-0560">Oxidoreductase</keyword>
<gene>
    <name evidence="13" type="ORF">ACFFIA_13340</name>
</gene>
<dbReference type="InterPro" id="IPR006657">
    <property type="entry name" value="MoPterin_dinucl-bd_dom"/>
</dbReference>
<protein>
    <submittedName>
        <fullName evidence="13">FdhF/YdeP family oxidoreductase</fullName>
    </submittedName>
</protein>
<feature type="domain" description="Molybdopterin oxidoreductase" evidence="11">
    <location>
        <begin position="142"/>
        <end position="517"/>
    </location>
</feature>
<keyword evidence="5" id="KW-0500">Molybdenum</keyword>
<evidence type="ECO:0000256" key="8">
    <source>
        <dbReference type="ARBA" id="ARBA00023004"/>
    </source>
</evidence>
<name>A0ABV6M281_9ACTN</name>
<dbReference type="SUPFAM" id="SSF53706">
    <property type="entry name" value="Formate dehydrogenase/DMSO reductase, domains 1-3"/>
    <property type="match status" value="1"/>
</dbReference>
<sequence>MPSSDQPPDRGSQHRMLGGAPGVPALGRGPEPTGRRSRHEYHHPAAGWGAARSVGRVLARAGEPIEGFRSLLVMNHEDGGFDCPGCAWPDDPSGLRLDICENGVKHAAWELTASDADRAFFASHTVSALAEWSDHDLEEVGRLAEPMSYDPATDTYQPISWDDAFALVGETLRGLDSPDRAAFYTSGRLSNEATFLYQLWVREFGTNNLPDCSNMCHEASGRALNAAIGSGKGTVDLNDWEQADAIWLIGDNAASNAPRMLTWLAEADRRGAQLVHINPLVEAASRRTIVPHELVDMATFRTTRIGTMNVQVRIGGDLALLRGVAKALFEAAADDPSVLDHDFLARYTHGLDDYRRLVEATRWSDLVRDSGVPERAIRALADSYRRSERLIVAWCLGITQHEHGMDTVREIVNLLLLGGHLGREGAGLCPVRGHSNVQGNRTCGVNHRPDDAFLDRLAEVCGIEPPRGHGLGTVETIEAMRRGDVRVFVSMGGNFALAAPDTPATFEALRSCDLTVQVSTKLNRSHIVHGRRALILPCLARSDRDVRASGPQGVTVEDAMSMVHMSYGMKDPTSPHQRSECAIVAGMARATLPESRTPWREYADDYDRIRDTMSRVLDGFEDFNRRARHPHGFRIRQLARERVFRTPSGRAEFSLAALPDDVHPGPDRLLLTTVRSHDQFNTTIYSNDDRYRGLKGLRTVVFMNEADMRARGLGDFDPVDITSVSKDGSRRTVFGYRAVTYEIARGCAAGYMPELNVLCGLADHSPTSGQPVTKHLVVEVRPST</sequence>
<dbReference type="CDD" id="cd02767">
    <property type="entry name" value="MopB_ydeP"/>
    <property type="match status" value="1"/>
</dbReference>
<evidence type="ECO:0000313" key="13">
    <source>
        <dbReference type="EMBL" id="MFC0528647.1"/>
    </source>
</evidence>
<dbReference type="Gene3D" id="2.40.40.20">
    <property type="match status" value="1"/>
</dbReference>
<evidence type="ECO:0000256" key="5">
    <source>
        <dbReference type="ARBA" id="ARBA00022505"/>
    </source>
</evidence>
<keyword evidence="9" id="KW-0411">Iron-sulfur</keyword>
<comment type="cofactor">
    <cofactor evidence="1">
        <name>Mo-bis(molybdopterin guanine dinucleotide)</name>
        <dbReference type="ChEBI" id="CHEBI:60539"/>
    </cofactor>
</comment>
<dbReference type="PANTHER" id="PTHR43105:SF4">
    <property type="entry name" value="PROTEIN YDEP"/>
    <property type="match status" value="1"/>
</dbReference>
<evidence type="ECO:0000256" key="9">
    <source>
        <dbReference type="ARBA" id="ARBA00023014"/>
    </source>
</evidence>
<dbReference type="InterPro" id="IPR009010">
    <property type="entry name" value="Asp_de-COase-like_dom_sf"/>
</dbReference>
<dbReference type="NCBIfam" id="TIGR01701">
    <property type="entry name" value="Fdhalpha-like"/>
    <property type="match status" value="1"/>
</dbReference>
<comment type="caution">
    <text evidence="13">The sequence shown here is derived from an EMBL/GenBank/DDBJ whole genome shotgun (WGS) entry which is preliminary data.</text>
</comment>
<evidence type="ECO:0000256" key="4">
    <source>
        <dbReference type="ARBA" id="ARBA00022485"/>
    </source>
</evidence>
<comment type="similarity">
    <text evidence="3">Belongs to the prokaryotic molybdopterin-containing oxidoreductase family.</text>
</comment>
<evidence type="ECO:0000256" key="6">
    <source>
        <dbReference type="ARBA" id="ARBA00022723"/>
    </source>
</evidence>
<dbReference type="InterPro" id="IPR006656">
    <property type="entry name" value="Mopterin_OxRdtase"/>
</dbReference>
<evidence type="ECO:0000256" key="1">
    <source>
        <dbReference type="ARBA" id="ARBA00001942"/>
    </source>
</evidence>
<dbReference type="Gene3D" id="3.40.228.10">
    <property type="entry name" value="Dimethylsulfoxide Reductase, domain 2"/>
    <property type="match status" value="1"/>
</dbReference>
<evidence type="ECO:0000256" key="2">
    <source>
        <dbReference type="ARBA" id="ARBA00001966"/>
    </source>
</evidence>
<dbReference type="Pfam" id="PF01568">
    <property type="entry name" value="Molydop_binding"/>
    <property type="match status" value="1"/>
</dbReference>
<evidence type="ECO:0000256" key="10">
    <source>
        <dbReference type="SAM" id="MobiDB-lite"/>
    </source>
</evidence>
<dbReference type="PANTHER" id="PTHR43105">
    <property type="entry name" value="RESPIRATORY NITRATE REDUCTASE"/>
    <property type="match status" value="1"/>
</dbReference>
<dbReference type="CDD" id="cd02787">
    <property type="entry name" value="MopB_CT_ydeP"/>
    <property type="match status" value="1"/>
</dbReference>
<accession>A0ABV6M281</accession>
<reference evidence="13 14" key="1">
    <citation type="submission" date="2024-09" db="EMBL/GenBank/DDBJ databases">
        <authorList>
            <person name="Sun Q."/>
            <person name="Mori K."/>
        </authorList>
    </citation>
    <scope>NUCLEOTIDE SEQUENCE [LARGE SCALE GENOMIC DNA]</scope>
    <source>
        <strain evidence="13 14">TBRC 3947</strain>
    </source>
</reference>
<evidence type="ECO:0000259" key="12">
    <source>
        <dbReference type="Pfam" id="PF01568"/>
    </source>
</evidence>
<dbReference type="InterPro" id="IPR041953">
    <property type="entry name" value="YdeP_MopB"/>
</dbReference>
<dbReference type="EMBL" id="JBHLUH010000017">
    <property type="protein sequence ID" value="MFC0528647.1"/>
    <property type="molecule type" value="Genomic_DNA"/>
</dbReference>
<organism evidence="13 14">
    <name type="scientific">Phytohabitans kaempferiae</name>
    <dbReference type="NCBI Taxonomy" id="1620943"/>
    <lineage>
        <taxon>Bacteria</taxon>
        <taxon>Bacillati</taxon>
        <taxon>Actinomycetota</taxon>
        <taxon>Actinomycetes</taxon>
        <taxon>Micromonosporales</taxon>
        <taxon>Micromonosporaceae</taxon>
    </lineage>
</organism>
<keyword evidence="6" id="KW-0479">Metal-binding</keyword>
<evidence type="ECO:0000259" key="11">
    <source>
        <dbReference type="Pfam" id="PF00384"/>
    </source>
</evidence>
<dbReference type="PIRSF" id="PIRSF000144">
    <property type="entry name" value="CbbBc"/>
    <property type="match status" value="1"/>
</dbReference>